<dbReference type="RefSeq" id="WP_243326255.1">
    <property type="nucleotide sequence ID" value="NZ_JAKZMM010000044.1"/>
</dbReference>
<proteinExistence type="predicted"/>
<comment type="caution">
    <text evidence="3">The sequence shown here is derived from an EMBL/GenBank/DDBJ whole genome shotgun (WGS) entry which is preliminary data.</text>
</comment>
<reference evidence="3 4" key="1">
    <citation type="submission" date="2022-03" db="EMBL/GenBank/DDBJ databases">
        <title>Parabacteroides sp. nov. isolated from swine feces.</title>
        <authorList>
            <person name="Bak J.E."/>
        </authorList>
    </citation>
    <scope>NUCLEOTIDE SEQUENCE [LARGE SCALE GENOMIC DNA]</scope>
    <source>
        <strain evidence="3 4">AGMB00274</strain>
    </source>
</reference>
<sequence length="425" mass="48009">MNLRIILSAITLFFFLFLAGGSITDVFKDGIINTLVLLGILIIIITIFSIVQTRNKKKRIQIIKKDEQESDDFDRSVHIGDDRCKIYFDINQKKVMIMHISTQGLKKIYINNFEFPGYSLANYQFPVFNIYDYKNRQLLSGSYSDLNINYTTTNLVTKDKNSTLNINSTIIPFFVQHIVAGIYEEARELILIDEAHAFIAITKAGILKCAFNYVDTNKLAEKKGSQPCISTKTIGNYVFIMDDYFNILILVTPDAFKIFNYSDIIDISYIENAHELYTKSASRTIAGAVIGGALMGHSGAIIGGLSGANEKNKEVNNMIIKILLKDTVDTSYKLKFNPDKVLKTKNDEDKKLYDNCFSKAMQAKDLLSILIDKVNNHKFESDEDKQKGGIQNIGIADELTKLAKLKDEGIISEEEFQSQKAKLLN</sequence>
<keyword evidence="1" id="KW-1133">Transmembrane helix</keyword>
<evidence type="ECO:0000313" key="4">
    <source>
        <dbReference type="Proteomes" id="UP001165444"/>
    </source>
</evidence>
<feature type="domain" description="SHOCT" evidence="2">
    <location>
        <begin position="397"/>
        <end position="424"/>
    </location>
</feature>
<dbReference type="EMBL" id="JAKZMM010000044">
    <property type="protein sequence ID" value="MCJ2381821.1"/>
    <property type="molecule type" value="Genomic_DNA"/>
</dbReference>
<dbReference type="Proteomes" id="UP001165444">
    <property type="component" value="Unassembled WGS sequence"/>
</dbReference>
<accession>A0ABT0C481</accession>
<name>A0ABT0C481_9BACT</name>
<feature type="transmembrane region" description="Helical" evidence="1">
    <location>
        <begin position="31"/>
        <end position="51"/>
    </location>
</feature>
<evidence type="ECO:0000259" key="2">
    <source>
        <dbReference type="Pfam" id="PF09851"/>
    </source>
</evidence>
<organism evidence="3 4">
    <name type="scientific">Parabacteroides faecalis</name>
    <dbReference type="NCBI Taxonomy" id="2924040"/>
    <lineage>
        <taxon>Bacteria</taxon>
        <taxon>Pseudomonadati</taxon>
        <taxon>Bacteroidota</taxon>
        <taxon>Bacteroidia</taxon>
        <taxon>Bacteroidales</taxon>
        <taxon>Tannerellaceae</taxon>
        <taxon>Parabacteroides</taxon>
    </lineage>
</organism>
<evidence type="ECO:0000313" key="3">
    <source>
        <dbReference type="EMBL" id="MCJ2381821.1"/>
    </source>
</evidence>
<protein>
    <submittedName>
        <fullName evidence="3">SHOCT domain-containing protein</fullName>
    </submittedName>
</protein>
<keyword evidence="4" id="KW-1185">Reference proteome</keyword>
<keyword evidence="1" id="KW-0812">Transmembrane</keyword>
<dbReference type="InterPro" id="IPR018649">
    <property type="entry name" value="SHOCT"/>
</dbReference>
<gene>
    <name evidence="3" type="ORF">MUN53_14605</name>
</gene>
<dbReference type="Pfam" id="PF09851">
    <property type="entry name" value="SHOCT"/>
    <property type="match status" value="1"/>
</dbReference>
<keyword evidence="1" id="KW-0472">Membrane</keyword>
<evidence type="ECO:0000256" key="1">
    <source>
        <dbReference type="SAM" id="Phobius"/>
    </source>
</evidence>